<dbReference type="Proteomes" id="UP000799766">
    <property type="component" value="Unassembled WGS sequence"/>
</dbReference>
<protein>
    <submittedName>
        <fullName evidence="2">Beta-lactamase-like protein</fullName>
    </submittedName>
</protein>
<dbReference type="SMART" id="SM00849">
    <property type="entry name" value="Lactamase_B"/>
    <property type="match status" value="1"/>
</dbReference>
<dbReference type="OrthoDB" id="17458at2759"/>
<evidence type="ECO:0000259" key="1">
    <source>
        <dbReference type="SMART" id="SM00849"/>
    </source>
</evidence>
<accession>A0A6A6NY05</accession>
<keyword evidence="3" id="KW-1185">Reference proteome</keyword>
<dbReference type="Gene3D" id="3.60.15.10">
    <property type="entry name" value="Ribonuclease Z/Hydroxyacylglutathione hydrolase-like"/>
    <property type="match status" value="1"/>
</dbReference>
<name>A0A6A6NY05_9PEZI</name>
<proteinExistence type="predicted"/>
<dbReference type="InterPro" id="IPR036866">
    <property type="entry name" value="RibonucZ/Hydroxyglut_hydro"/>
</dbReference>
<dbReference type="InterPro" id="IPR001279">
    <property type="entry name" value="Metallo-B-lactamas"/>
</dbReference>
<dbReference type="SUPFAM" id="SSF56281">
    <property type="entry name" value="Metallo-hydrolase/oxidoreductase"/>
    <property type="match status" value="1"/>
</dbReference>
<feature type="domain" description="Metallo-beta-lactamase" evidence="1">
    <location>
        <begin position="80"/>
        <end position="245"/>
    </location>
</feature>
<organism evidence="2 3">
    <name type="scientific">Lineolata rhizophorae</name>
    <dbReference type="NCBI Taxonomy" id="578093"/>
    <lineage>
        <taxon>Eukaryota</taxon>
        <taxon>Fungi</taxon>
        <taxon>Dikarya</taxon>
        <taxon>Ascomycota</taxon>
        <taxon>Pezizomycotina</taxon>
        <taxon>Dothideomycetes</taxon>
        <taxon>Dothideomycetes incertae sedis</taxon>
        <taxon>Lineolatales</taxon>
        <taxon>Lineolataceae</taxon>
        <taxon>Lineolata</taxon>
    </lineage>
</organism>
<dbReference type="PANTHER" id="PTHR36839">
    <property type="entry name" value="METALLO-BETA-LACTAMASE FAMILY PROTEIN (AFU_ORTHOLOGUE AFUA_5G12770)"/>
    <property type="match status" value="1"/>
</dbReference>
<dbReference type="PANTHER" id="PTHR36839:SF1">
    <property type="entry name" value="METALLO-BETA-LACTAMASE FAMILY PROTEIN (AFU_ORTHOLOGUE AFUA_5G12770)"/>
    <property type="match status" value="1"/>
</dbReference>
<gene>
    <name evidence="2" type="ORF">BDY21DRAFT_372519</name>
</gene>
<dbReference type="AlphaFoldDB" id="A0A6A6NY05"/>
<evidence type="ECO:0000313" key="3">
    <source>
        <dbReference type="Proteomes" id="UP000799766"/>
    </source>
</evidence>
<sequence>MVQAEDLIICATCGTQFDLKITEPPKSCRICDDPRQFVPPEGQSWTSIPKIRETAKNSFVQDKVDKRVTFIFSEPKTGIGQRAILLETPHGNVLWDCITLLDDPTIDLIISKGGLKAIVISHPHFYSAHRDWAKTFQCPVYVASDDAEWLNVADDPDAPFRKMIETPTETIVPGVTAIKAGGHFPGSMMLHWDKKLLIADTLMTVPSALYHVDRLPGTTSYAFMWSIPNMIPLPPQDIQKIWNAVKPWDFETTHGGFMGQDVRDPQLKKRVLESMKIQIKSEGHVEHEMLDETV</sequence>
<evidence type="ECO:0000313" key="2">
    <source>
        <dbReference type="EMBL" id="KAF2456414.1"/>
    </source>
</evidence>
<reference evidence="2" key="1">
    <citation type="journal article" date="2020" name="Stud. Mycol.">
        <title>101 Dothideomycetes genomes: a test case for predicting lifestyles and emergence of pathogens.</title>
        <authorList>
            <person name="Haridas S."/>
            <person name="Albert R."/>
            <person name="Binder M."/>
            <person name="Bloem J."/>
            <person name="Labutti K."/>
            <person name="Salamov A."/>
            <person name="Andreopoulos B."/>
            <person name="Baker S."/>
            <person name="Barry K."/>
            <person name="Bills G."/>
            <person name="Bluhm B."/>
            <person name="Cannon C."/>
            <person name="Castanera R."/>
            <person name="Culley D."/>
            <person name="Daum C."/>
            <person name="Ezra D."/>
            <person name="Gonzalez J."/>
            <person name="Henrissat B."/>
            <person name="Kuo A."/>
            <person name="Liang C."/>
            <person name="Lipzen A."/>
            <person name="Lutzoni F."/>
            <person name="Magnuson J."/>
            <person name="Mondo S."/>
            <person name="Nolan M."/>
            <person name="Ohm R."/>
            <person name="Pangilinan J."/>
            <person name="Park H.-J."/>
            <person name="Ramirez L."/>
            <person name="Alfaro M."/>
            <person name="Sun H."/>
            <person name="Tritt A."/>
            <person name="Yoshinaga Y."/>
            <person name="Zwiers L.-H."/>
            <person name="Turgeon B."/>
            <person name="Goodwin S."/>
            <person name="Spatafora J."/>
            <person name="Crous P."/>
            <person name="Grigoriev I."/>
        </authorList>
    </citation>
    <scope>NUCLEOTIDE SEQUENCE</scope>
    <source>
        <strain evidence="2">ATCC 16933</strain>
    </source>
</reference>
<dbReference type="EMBL" id="MU001683">
    <property type="protein sequence ID" value="KAF2456414.1"/>
    <property type="molecule type" value="Genomic_DNA"/>
</dbReference>